<gene>
    <name evidence="1" type="ORF">MSG28_005588</name>
</gene>
<accession>A0ACC0L040</accession>
<dbReference type="EMBL" id="CM046109">
    <property type="protein sequence ID" value="KAI8441912.1"/>
    <property type="molecule type" value="Genomic_DNA"/>
</dbReference>
<comment type="caution">
    <text evidence="1">The sequence shown here is derived from an EMBL/GenBank/DDBJ whole genome shotgun (WGS) entry which is preliminary data.</text>
</comment>
<proteinExistence type="predicted"/>
<organism evidence="1 2">
    <name type="scientific">Choristoneura fumiferana</name>
    <name type="common">Spruce budworm moth</name>
    <name type="synonym">Archips fumiferana</name>
    <dbReference type="NCBI Taxonomy" id="7141"/>
    <lineage>
        <taxon>Eukaryota</taxon>
        <taxon>Metazoa</taxon>
        <taxon>Ecdysozoa</taxon>
        <taxon>Arthropoda</taxon>
        <taxon>Hexapoda</taxon>
        <taxon>Insecta</taxon>
        <taxon>Pterygota</taxon>
        <taxon>Neoptera</taxon>
        <taxon>Endopterygota</taxon>
        <taxon>Lepidoptera</taxon>
        <taxon>Glossata</taxon>
        <taxon>Ditrysia</taxon>
        <taxon>Tortricoidea</taxon>
        <taxon>Tortricidae</taxon>
        <taxon>Tortricinae</taxon>
        <taxon>Choristoneura</taxon>
    </lineage>
</organism>
<protein>
    <submittedName>
        <fullName evidence="1">Uncharacterized protein</fullName>
    </submittedName>
</protein>
<keyword evidence="2" id="KW-1185">Reference proteome</keyword>
<evidence type="ECO:0000313" key="1">
    <source>
        <dbReference type="EMBL" id="KAI8441912.1"/>
    </source>
</evidence>
<dbReference type="Proteomes" id="UP001064048">
    <property type="component" value="Chromosome 9"/>
</dbReference>
<name>A0ACC0L040_CHOFU</name>
<sequence>MLSAQILKPVTPSTPTSKTQRAKTKSKFNLREYDPNKHCGVVTVDNPKPCTRSLTCKAHALSLRRTVEGRAKPFDTLLAEHRAARDAGAQAAVLPAPAPPPAVPLLAPLLVNASLDLSAFNGLTAEQQVNDIYASLVSLEDAQALPDTSSITSLLSQPLPLPAEPFLLPDEAEEPPPASPPPAPAPPAAPRPDEPPPPLVPADVCWYAACPRPLALCTFNASHAGGAITLGKKFATVRSNIKSSLSRSQCKTGATNNFYYNQNVSLSKTVHMNNVSKSNKPEVRKLIVTCSAGSGTKVQSLSELFGGELRAVNGHVGHGGHGGTRGHTRGTR</sequence>
<reference evidence="1 2" key="1">
    <citation type="journal article" date="2022" name="Genome Biol. Evol.">
        <title>The Spruce Budworm Genome: Reconstructing the Evolutionary History of Antifreeze Proteins.</title>
        <authorList>
            <person name="Beliveau C."/>
            <person name="Gagne P."/>
            <person name="Picq S."/>
            <person name="Vernygora O."/>
            <person name="Keeling C.I."/>
            <person name="Pinkney K."/>
            <person name="Doucet D."/>
            <person name="Wen F."/>
            <person name="Johnston J.S."/>
            <person name="Maaroufi H."/>
            <person name="Boyle B."/>
            <person name="Laroche J."/>
            <person name="Dewar K."/>
            <person name="Juretic N."/>
            <person name="Blackburn G."/>
            <person name="Nisole A."/>
            <person name="Brunet B."/>
            <person name="Brandao M."/>
            <person name="Lumley L."/>
            <person name="Duan J."/>
            <person name="Quan G."/>
            <person name="Lucarotti C.J."/>
            <person name="Roe A.D."/>
            <person name="Sperling F.A.H."/>
            <person name="Levesque R.C."/>
            <person name="Cusson M."/>
        </authorList>
    </citation>
    <scope>NUCLEOTIDE SEQUENCE [LARGE SCALE GENOMIC DNA]</scope>
    <source>
        <strain evidence="1">Glfc:IPQL:Cfum</strain>
    </source>
</reference>
<evidence type="ECO:0000313" key="2">
    <source>
        <dbReference type="Proteomes" id="UP001064048"/>
    </source>
</evidence>